<organism evidence="1 2">
    <name type="scientific">Flavobacterium gilvum</name>
    <dbReference type="NCBI Taxonomy" id="1492737"/>
    <lineage>
        <taxon>Bacteria</taxon>
        <taxon>Pseudomonadati</taxon>
        <taxon>Bacteroidota</taxon>
        <taxon>Flavobacteriia</taxon>
        <taxon>Flavobacteriales</taxon>
        <taxon>Flavobacteriaceae</taxon>
        <taxon>Flavobacterium</taxon>
    </lineage>
</organism>
<evidence type="ECO:0000313" key="1">
    <source>
        <dbReference type="EMBL" id="AOW10718.1"/>
    </source>
</evidence>
<dbReference type="AlphaFoldDB" id="A0AAC9I868"/>
<gene>
    <name evidence="1" type="ORF">EM308_15125</name>
</gene>
<dbReference type="RefSeq" id="WP_035634902.1">
    <property type="nucleotide sequence ID" value="NZ_CP017479.1"/>
</dbReference>
<reference evidence="1 2" key="1">
    <citation type="submission" date="2016-10" db="EMBL/GenBank/DDBJ databases">
        <title>Flavobacterium gilvum sp. nov., isolated from stream water.</title>
        <authorList>
            <person name="Shin S.-K."/>
            <person name="Cho Y.-J."/>
            <person name="Yi H."/>
        </authorList>
    </citation>
    <scope>NUCLEOTIDE SEQUENCE [LARGE SCALE GENOMIC DNA]</scope>
    <source>
        <strain evidence="1 2">EM1308</strain>
    </source>
</reference>
<sequence length="176" mass="21081">MNKIKITITSLLISFIMQAQEKSEAENFIIDFFKKREKDKVTYYTDKIWPFNLEGIKDALKKTTLQIRDTRFAKDIDEMPISIVFTNKEMDYVYNEIEKNNKEGWAKGKLKDVEFIASENRDKYGTAIYSFSKPVFLRNNTICIFYYDGNEMGTLRTFMKINSEWKYYSMFFQWVN</sequence>
<proteinExistence type="predicted"/>
<dbReference type="Proteomes" id="UP000175968">
    <property type="component" value="Chromosome"/>
</dbReference>
<dbReference type="EMBL" id="CP017479">
    <property type="protein sequence ID" value="AOW10718.1"/>
    <property type="molecule type" value="Genomic_DNA"/>
</dbReference>
<name>A0AAC9I868_9FLAO</name>
<evidence type="ECO:0000313" key="2">
    <source>
        <dbReference type="Proteomes" id="UP000175968"/>
    </source>
</evidence>
<keyword evidence="2" id="KW-1185">Reference proteome</keyword>
<protein>
    <submittedName>
        <fullName evidence="1">Uncharacterized protein</fullName>
    </submittedName>
</protein>
<dbReference type="KEGG" id="fgl:EM308_15125"/>
<accession>A0AAC9I868</accession>